<feature type="binding site" evidence="8">
    <location>
        <position position="16"/>
    </location>
    <ligand>
        <name>Mg(2+)</name>
        <dbReference type="ChEBI" id="CHEBI:18420"/>
    </ligand>
</feature>
<keyword evidence="1 8" id="KW-0963">Cytoplasm</keyword>
<evidence type="ECO:0000256" key="3">
    <source>
        <dbReference type="ARBA" id="ARBA00022723"/>
    </source>
</evidence>
<comment type="similarity">
    <text evidence="8">Belongs to the dethiobiotin synthetase family.</text>
</comment>
<comment type="caution">
    <text evidence="9">The sequence shown here is derived from an EMBL/GenBank/DDBJ whole genome shotgun (WGS) entry which is preliminary data.</text>
</comment>
<comment type="subunit">
    <text evidence="8">Homodimer.</text>
</comment>
<dbReference type="InterPro" id="IPR027417">
    <property type="entry name" value="P-loop_NTPase"/>
</dbReference>
<organism evidence="9 10">
    <name type="scientific">Candidatus Muproteobacteria bacterium RBG_16_65_34</name>
    <dbReference type="NCBI Taxonomy" id="1817760"/>
    <lineage>
        <taxon>Bacteria</taxon>
        <taxon>Pseudomonadati</taxon>
        <taxon>Pseudomonadota</taxon>
        <taxon>Candidatus Muproteobacteria</taxon>
    </lineage>
</organism>
<dbReference type="UniPathway" id="UPA00078">
    <property type="reaction ID" value="UER00161"/>
</dbReference>
<evidence type="ECO:0000256" key="5">
    <source>
        <dbReference type="ARBA" id="ARBA00022756"/>
    </source>
</evidence>
<feature type="binding site" evidence="8">
    <location>
        <position position="41"/>
    </location>
    <ligand>
        <name>substrate</name>
    </ligand>
</feature>
<feature type="binding site" evidence="8">
    <location>
        <position position="54"/>
    </location>
    <ligand>
        <name>ATP</name>
        <dbReference type="ChEBI" id="CHEBI:30616"/>
    </ligand>
</feature>
<dbReference type="STRING" id="1817760.A2151_00295"/>
<dbReference type="EC" id="6.3.3.3" evidence="8"/>
<keyword evidence="6 8" id="KW-0067">ATP-binding</keyword>
<dbReference type="HAMAP" id="MF_00336">
    <property type="entry name" value="BioD"/>
    <property type="match status" value="1"/>
</dbReference>
<dbReference type="GO" id="GO:0005829">
    <property type="term" value="C:cytosol"/>
    <property type="evidence" value="ECO:0007669"/>
    <property type="project" value="TreeGrafter"/>
</dbReference>
<evidence type="ECO:0000313" key="10">
    <source>
        <dbReference type="Proteomes" id="UP000178885"/>
    </source>
</evidence>
<dbReference type="PANTHER" id="PTHR43210">
    <property type="entry name" value="DETHIOBIOTIN SYNTHETASE"/>
    <property type="match status" value="1"/>
</dbReference>
<evidence type="ECO:0000256" key="8">
    <source>
        <dbReference type="HAMAP-Rule" id="MF_00336"/>
    </source>
</evidence>
<proteinExistence type="inferred from homology"/>
<dbReference type="CDD" id="cd03109">
    <property type="entry name" value="DTBS"/>
    <property type="match status" value="1"/>
</dbReference>
<dbReference type="GO" id="GO:0005524">
    <property type="term" value="F:ATP binding"/>
    <property type="evidence" value="ECO:0007669"/>
    <property type="project" value="UniProtKB-UniRule"/>
</dbReference>
<keyword evidence="2 8" id="KW-0436">Ligase</keyword>
<dbReference type="FunFam" id="3.40.50.300:FF:000292">
    <property type="entry name" value="ATP-dependent dethiobiotin synthetase BioD"/>
    <property type="match status" value="1"/>
</dbReference>
<dbReference type="Pfam" id="PF13500">
    <property type="entry name" value="AAA_26"/>
    <property type="match status" value="1"/>
</dbReference>
<dbReference type="SUPFAM" id="SSF52540">
    <property type="entry name" value="P-loop containing nucleoside triphosphate hydrolases"/>
    <property type="match status" value="1"/>
</dbReference>
<dbReference type="AlphaFoldDB" id="A0A1F6TUL3"/>
<evidence type="ECO:0000313" key="9">
    <source>
        <dbReference type="EMBL" id="OGI48776.1"/>
    </source>
</evidence>
<evidence type="ECO:0000256" key="1">
    <source>
        <dbReference type="ARBA" id="ARBA00022490"/>
    </source>
</evidence>
<feature type="binding site" evidence="8">
    <location>
        <begin position="115"/>
        <end position="118"/>
    </location>
    <ligand>
        <name>ATP</name>
        <dbReference type="ChEBI" id="CHEBI:30616"/>
    </ligand>
</feature>
<dbReference type="PANTHER" id="PTHR43210:SF5">
    <property type="entry name" value="DETHIOBIOTIN SYNTHETASE"/>
    <property type="match status" value="1"/>
</dbReference>
<evidence type="ECO:0000256" key="7">
    <source>
        <dbReference type="ARBA" id="ARBA00022842"/>
    </source>
</evidence>
<feature type="binding site" evidence="8">
    <location>
        <begin position="12"/>
        <end position="17"/>
    </location>
    <ligand>
        <name>ATP</name>
        <dbReference type="ChEBI" id="CHEBI:30616"/>
    </ligand>
</feature>
<evidence type="ECO:0000256" key="6">
    <source>
        <dbReference type="ARBA" id="ARBA00022840"/>
    </source>
</evidence>
<feature type="binding site" evidence="8">
    <location>
        <begin position="175"/>
        <end position="176"/>
    </location>
    <ligand>
        <name>ATP</name>
        <dbReference type="ChEBI" id="CHEBI:30616"/>
    </ligand>
</feature>
<protein>
    <recommendedName>
        <fullName evidence="8">ATP-dependent dethiobiotin synthetase BioD</fullName>
        <ecNumber evidence="8">6.3.3.3</ecNumber>
    </recommendedName>
    <alternativeName>
        <fullName evidence="8">DTB synthetase</fullName>
        <shortName evidence="8">DTBS</shortName>
    </alternativeName>
    <alternativeName>
        <fullName evidence="8">Dethiobiotin synthase</fullName>
    </alternativeName>
</protein>
<dbReference type="InterPro" id="IPR004472">
    <property type="entry name" value="DTB_synth_BioD"/>
</dbReference>
<gene>
    <name evidence="8" type="primary">bioD</name>
    <name evidence="9" type="ORF">A2151_00295</name>
</gene>
<dbReference type="GO" id="GO:0042803">
    <property type="term" value="F:protein homodimerization activity"/>
    <property type="evidence" value="ECO:0007669"/>
    <property type="project" value="UniProtKB-ARBA"/>
</dbReference>
<sequence>MSGWFITGTGTDVGKTFVARALLADLRAAGEAAVGMKPVASGCYEAAQGLRSADAEALLAASSVAADYADVNPYAFAPAVAPHLAAAAVGVAIDIENIAAHFARLQRLASRVVVEGAGGWLTPLDARRSMADIALRLKLPVILVVGLRLGCLNHALLTARAIRADGAPLAGWVANRLDPAMALVEENLATLAARIEAPLLGVFPHQSPRSAPPAGALDLRRLTEII</sequence>
<comment type="pathway">
    <text evidence="8">Cofactor biosynthesis; biotin biosynthesis; biotin from 7,8-diaminononanoate: step 1/2.</text>
</comment>
<comment type="cofactor">
    <cofactor evidence="8">
        <name>Mg(2+)</name>
        <dbReference type="ChEBI" id="CHEBI:18420"/>
    </cofactor>
</comment>
<dbReference type="Proteomes" id="UP000178885">
    <property type="component" value="Unassembled WGS sequence"/>
</dbReference>
<evidence type="ECO:0000256" key="4">
    <source>
        <dbReference type="ARBA" id="ARBA00022741"/>
    </source>
</evidence>
<dbReference type="GO" id="GO:0000287">
    <property type="term" value="F:magnesium ion binding"/>
    <property type="evidence" value="ECO:0007669"/>
    <property type="project" value="UniProtKB-UniRule"/>
</dbReference>
<comment type="catalytic activity">
    <reaction evidence="8">
        <text>(7R,8S)-7,8-diammoniononanoate + CO2 + ATP = (4R,5S)-dethiobiotin + ADP + phosphate + 3 H(+)</text>
        <dbReference type="Rhea" id="RHEA:15805"/>
        <dbReference type="ChEBI" id="CHEBI:15378"/>
        <dbReference type="ChEBI" id="CHEBI:16526"/>
        <dbReference type="ChEBI" id="CHEBI:30616"/>
        <dbReference type="ChEBI" id="CHEBI:43474"/>
        <dbReference type="ChEBI" id="CHEBI:149469"/>
        <dbReference type="ChEBI" id="CHEBI:149473"/>
        <dbReference type="ChEBI" id="CHEBI:456216"/>
        <dbReference type="EC" id="6.3.3.3"/>
    </reaction>
</comment>
<reference evidence="9 10" key="1">
    <citation type="journal article" date="2016" name="Nat. Commun.">
        <title>Thousands of microbial genomes shed light on interconnected biogeochemical processes in an aquifer system.</title>
        <authorList>
            <person name="Anantharaman K."/>
            <person name="Brown C.T."/>
            <person name="Hug L.A."/>
            <person name="Sharon I."/>
            <person name="Castelle C.J."/>
            <person name="Probst A.J."/>
            <person name="Thomas B.C."/>
            <person name="Singh A."/>
            <person name="Wilkins M.J."/>
            <person name="Karaoz U."/>
            <person name="Brodie E.L."/>
            <person name="Williams K.H."/>
            <person name="Hubbard S.S."/>
            <person name="Banfield J.F."/>
        </authorList>
    </citation>
    <scope>NUCLEOTIDE SEQUENCE [LARGE SCALE GENOMIC DNA]</scope>
</reference>
<dbReference type="GO" id="GO:0009102">
    <property type="term" value="P:biotin biosynthetic process"/>
    <property type="evidence" value="ECO:0007669"/>
    <property type="project" value="UniProtKB-UniRule"/>
</dbReference>
<comment type="caution">
    <text evidence="8">Lacks conserved residue(s) required for the propagation of feature annotation.</text>
</comment>
<comment type="subcellular location">
    <subcellularLocation>
        <location evidence="8">Cytoplasm</location>
    </subcellularLocation>
</comment>
<keyword evidence="5 8" id="KW-0093">Biotin biosynthesis</keyword>
<keyword evidence="7 8" id="KW-0460">Magnesium</keyword>
<feature type="binding site" evidence="8">
    <location>
        <position position="54"/>
    </location>
    <ligand>
        <name>Mg(2+)</name>
        <dbReference type="ChEBI" id="CHEBI:18420"/>
    </ligand>
</feature>
<accession>A0A1F6TUL3</accession>
<dbReference type="PIRSF" id="PIRSF006755">
    <property type="entry name" value="DTB_synth"/>
    <property type="match status" value="1"/>
</dbReference>
<feature type="binding site" evidence="8">
    <location>
        <position position="206"/>
    </location>
    <ligand>
        <name>ATP</name>
        <dbReference type="ChEBI" id="CHEBI:30616"/>
    </ligand>
</feature>
<name>A0A1F6TUL3_9PROT</name>
<dbReference type="GO" id="GO:0004141">
    <property type="term" value="F:dethiobiotin synthase activity"/>
    <property type="evidence" value="ECO:0007669"/>
    <property type="project" value="UniProtKB-UniRule"/>
</dbReference>
<dbReference type="Gene3D" id="3.40.50.300">
    <property type="entry name" value="P-loop containing nucleotide triphosphate hydrolases"/>
    <property type="match status" value="1"/>
</dbReference>
<dbReference type="NCBIfam" id="TIGR00347">
    <property type="entry name" value="bioD"/>
    <property type="match status" value="1"/>
</dbReference>
<feature type="active site" evidence="8">
    <location>
        <position position="37"/>
    </location>
</feature>
<feature type="binding site" evidence="8">
    <location>
        <position position="115"/>
    </location>
    <ligand>
        <name>Mg(2+)</name>
        <dbReference type="ChEBI" id="CHEBI:18420"/>
    </ligand>
</feature>
<dbReference type="EMBL" id="MFSU01000019">
    <property type="protein sequence ID" value="OGI48776.1"/>
    <property type="molecule type" value="Genomic_DNA"/>
</dbReference>
<keyword evidence="4 8" id="KW-0547">Nucleotide-binding</keyword>
<evidence type="ECO:0000256" key="2">
    <source>
        <dbReference type="ARBA" id="ARBA00022598"/>
    </source>
</evidence>
<keyword evidence="3 8" id="KW-0479">Metal-binding</keyword>
<comment type="function">
    <text evidence="8">Catalyzes a mechanistically unusual reaction, the ATP-dependent insertion of CO2 between the N7 and N8 nitrogen atoms of 7,8-diaminopelargonic acid (DAPA, also called 7,8-diammoniononanoate) to form a ureido ring.</text>
</comment>